<name>A0A5Q3Q5W7_9PSEU</name>
<evidence type="ECO:0000259" key="7">
    <source>
        <dbReference type="Pfam" id="PF12867"/>
    </source>
</evidence>
<feature type="binding site" evidence="4">
    <location>
        <begin position="95"/>
        <end position="98"/>
    </location>
    <ligand>
        <name>gamma-L-glutamyl-L-cysteine</name>
        <dbReference type="ChEBI" id="CHEBI:58173"/>
    </ligand>
</feature>
<feature type="binding site" evidence="4">
    <location>
        <position position="61"/>
    </location>
    <ligand>
        <name>Fe cation</name>
        <dbReference type="ChEBI" id="CHEBI:24875"/>
    </ligand>
</feature>
<protein>
    <recommendedName>
        <fullName evidence="4">Hercynine oxygenase</fullName>
        <ecNumber evidence="4">1.14.99.50</ecNumber>
    </recommendedName>
    <alternativeName>
        <fullName evidence="4">Gamma-glutamyl hercynylcysteine S-oxide synthase</fullName>
    </alternativeName>
</protein>
<dbReference type="InterPro" id="IPR016187">
    <property type="entry name" value="CTDL_fold"/>
</dbReference>
<feature type="binding site" evidence="4">
    <location>
        <position position="429"/>
    </location>
    <ligand>
        <name>gamma-L-glutamyl-L-cysteine</name>
        <dbReference type="ChEBI" id="CHEBI:58173"/>
    </ligand>
</feature>
<keyword evidence="4" id="KW-0503">Monooxygenase</keyword>
<dbReference type="PANTHER" id="PTHR23150:SF36">
    <property type="entry name" value="HERCYNINE OXYGENASE"/>
    <property type="match status" value="1"/>
</dbReference>
<dbReference type="EC" id="1.14.99.50" evidence="4"/>
<evidence type="ECO:0000256" key="4">
    <source>
        <dbReference type="HAMAP-Rule" id="MF_02035"/>
    </source>
</evidence>
<comment type="similarity">
    <text evidence="4">Belongs to the EgtB family.</text>
</comment>
<evidence type="ECO:0000256" key="2">
    <source>
        <dbReference type="ARBA" id="ARBA00023004"/>
    </source>
</evidence>
<accession>A0A5Q3Q5W7</accession>
<feature type="binding site" evidence="4">
    <location>
        <position position="425"/>
    </location>
    <ligand>
        <name>gamma-L-glutamyl-L-cysteine</name>
        <dbReference type="ChEBI" id="CHEBI:58173"/>
    </ligand>
</feature>
<dbReference type="HAMAP" id="MF_02035">
    <property type="entry name" value="EgtB"/>
    <property type="match status" value="1"/>
</dbReference>
<dbReference type="InterPro" id="IPR051043">
    <property type="entry name" value="Sulfatase_Mod_Factor_Kinase"/>
</dbReference>
<dbReference type="SUPFAM" id="SSF109854">
    <property type="entry name" value="DinB/YfiT-like putative metalloenzymes"/>
    <property type="match status" value="1"/>
</dbReference>
<dbReference type="Gene3D" id="1.20.120.450">
    <property type="entry name" value="dinb family like domain"/>
    <property type="match status" value="1"/>
</dbReference>
<comment type="pathway">
    <text evidence="3 4">Amino-acid biosynthesis; ergothioneine biosynthesis.</text>
</comment>
<comment type="catalytic activity">
    <reaction evidence="4">
        <text>gamma-L-glutamyl-L-cysteine + hercynine + O2 = gamma-L-glutamyl-hercynylcysteine S-oxide + H2O</text>
        <dbReference type="Rhea" id="RHEA:42672"/>
        <dbReference type="ChEBI" id="CHEBI:15377"/>
        <dbReference type="ChEBI" id="CHEBI:15379"/>
        <dbReference type="ChEBI" id="CHEBI:15781"/>
        <dbReference type="ChEBI" id="CHEBI:58173"/>
        <dbReference type="ChEBI" id="CHEBI:82703"/>
        <dbReference type="EC" id="1.14.99.50"/>
    </reaction>
</comment>
<dbReference type="GO" id="GO:0044875">
    <property type="term" value="F:gamma-glutamyl hercynylcysteine sulfoxide synthase activity"/>
    <property type="evidence" value="ECO:0007669"/>
    <property type="project" value="UniProtKB-EC"/>
</dbReference>
<keyword evidence="4" id="KW-0479">Metal-binding</keyword>
<dbReference type="EMBL" id="CP045929">
    <property type="protein sequence ID" value="QGK69862.1"/>
    <property type="molecule type" value="Genomic_DNA"/>
</dbReference>
<evidence type="ECO:0000259" key="6">
    <source>
        <dbReference type="Pfam" id="PF03781"/>
    </source>
</evidence>
<comment type="cofactor">
    <cofactor evidence="4">
        <name>Fe(2+)</name>
        <dbReference type="ChEBI" id="CHEBI:29033"/>
    </cofactor>
</comment>
<dbReference type="Gene3D" id="3.90.1580.10">
    <property type="entry name" value="paralog of FGE (formylglycine-generating enzyme)"/>
    <property type="match status" value="1"/>
</dbReference>
<keyword evidence="9" id="KW-1185">Reference proteome</keyword>
<feature type="domain" description="DinB-like" evidence="7">
    <location>
        <begin position="25"/>
        <end position="155"/>
    </location>
</feature>
<dbReference type="InterPro" id="IPR005532">
    <property type="entry name" value="SUMF_dom"/>
</dbReference>
<reference evidence="9" key="1">
    <citation type="submission" date="2019-11" db="EMBL/GenBank/DDBJ databases">
        <title>The complete genome sequence of Saccharopolyspora sp. E2A.</title>
        <authorList>
            <person name="Zhang G."/>
        </authorList>
    </citation>
    <scope>NUCLEOTIDE SEQUENCE [LARGE SCALE GENOMIC DNA]</scope>
    <source>
        <strain evidence="9">E2A</strain>
    </source>
</reference>
<dbReference type="UniPathway" id="UPA01014"/>
<evidence type="ECO:0000313" key="8">
    <source>
        <dbReference type="EMBL" id="QGK69862.1"/>
    </source>
</evidence>
<dbReference type="AlphaFoldDB" id="A0A5Q3Q5W7"/>
<dbReference type="NCBIfam" id="TIGR03440">
    <property type="entry name" value="egtB_TIGR03440"/>
    <property type="match status" value="1"/>
</dbReference>
<feature type="domain" description="Sulfatase-modifying factor enzyme-like" evidence="6">
    <location>
        <begin position="182"/>
        <end position="440"/>
    </location>
</feature>
<dbReference type="Pfam" id="PF12867">
    <property type="entry name" value="DinB_2"/>
    <property type="match status" value="1"/>
</dbReference>
<comment type="function">
    <text evidence="4">Catalyzes the oxidative sulfurization of hercynine (N-alpha,N-alpha,N-alpha-trimethyl-L-histidine) into hercynyl-gamma-L-glutamyl-L-cysteine sulfoxide, a step in the biosynthesis pathway of ergothioneine.</text>
</comment>
<feature type="binding site" evidence="4">
    <location>
        <position position="151"/>
    </location>
    <ligand>
        <name>Fe cation</name>
        <dbReference type="ChEBI" id="CHEBI:24875"/>
    </ligand>
</feature>
<dbReference type="RefSeq" id="WP_154076455.1">
    <property type="nucleotide sequence ID" value="NZ_CP045929.1"/>
</dbReference>
<evidence type="ECO:0000256" key="3">
    <source>
        <dbReference type="ARBA" id="ARBA00037882"/>
    </source>
</evidence>
<evidence type="ECO:0000256" key="5">
    <source>
        <dbReference type="SAM" id="MobiDB-lite"/>
    </source>
</evidence>
<dbReference type="KEGG" id="sace:GIY23_10325"/>
<dbReference type="InterPro" id="IPR017806">
    <property type="entry name" value="EgtB"/>
</dbReference>
<gene>
    <name evidence="4 8" type="primary">egtB</name>
    <name evidence="8" type="ORF">GIY23_10325</name>
</gene>
<dbReference type="GO" id="GO:0005506">
    <property type="term" value="F:iron ion binding"/>
    <property type="evidence" value="ECO:0007669"/>
    <property type="project" value="UniProtKB-UniRule"/>
</dbReference>
<keyword evidence="2 4" id="KW-0408">Iron</keyword>
<sequence>MTAETAHPWAVQGDDALRAHVAEELSRTRQRSAQLTDAVDDEDLERQHSPLMSPLVWDLAHIGSQEELWLVRDVGGREAVRPDIDDLYDAFQHPRSDRPQLPLLGPTEAREYVGTVRTKVFDLLDGVPLQGRRLVDNAFAFGMIVQHEQQHDETMLATHQLRRGEPALHAEPPPPADDRALPAEIVVPAGPFTMGTSTEPWALDNERPAHDVRVEAFALDTTPVTNGQFQRFIDAGGYRQQQWWSPDGWAFVQRAELEAPRFWFRDGDRWMRRRFGHVEPVPANEPVMHVSYHEAAAFSAWAGKRLPTEREWEKAARFDPSSGRSRRYPWGDDDPGPDHANLGQRHLRPAPAGAYPHGEAPCGARQLIGDVWEWTSSDFRPYPGFTAFPYREYSEVFFGPDHQVLRGGSFGTDRAACRGTFRNWDYPIRRQIFTGFRCARSLSRDEIG</sequence>
<feature type="region of interest" description="Disordered" evidence="5">
    <location>
        <begin position="312"/>
        <end position="346"/>
    </location>
</feature>
<dbReference type="Pfam" id="PF03781">
    <property type="entry name" value="FGE-sulfatase"/>
    <property type="match status" value="1"/>
</dbReference>
<dbReference type="InterPro" id="IPR032890">
    <property type="entry name" value="EgtB_Actinobacteria"/>
</dbReference>
<dbReference type="Proteomes" id="UP000371041">
    <property type="component" value="Chromosome"/>
</dbReference>
<proteinExistence type="inferred from homology"/>
<organism evidence="8 9">
    <name type="scientific">Allosaccharopolyspora coralli</name>
    <dbReference type="NCBI Taxonomy" id="2665642"/>
    <lineage>
        <taxon>Bacteria</taxon>
        <taxon>Bacillati</taxon>
        <taxon>Actinomycetota</taxon>
        <taxon>Actinomycetes</taxon>
        <taxon>Pseudonocardiales</taxon>
        <taxon>Pseudonocardiaceae</taxon>
        <taxon>Allosaccharopolyspora</taxon>
    </lineage>
</organism>
<dbReference type="SUPFAM" id="SSF56436">
    <property type="entry name" value="C-type lectin-like"/>
    <property type="match status" value="1"/>
</dbReference>
<evidence type="ECO:0000313" key="9">
    <source>
        <dbReference type="Proteomes" id="UP000371041"/>
    </source>
</evidence>
<keyword evidence="1 4" id="KW-0560">Oxidoreductase</keyword>
<dbReference type="InterPro" id="IPR042095">
    <property type="entry name" value="SUMF_sf"/>
</dbReference>
<evidence type="ECO:0000256" key="1">
    <source>
        <dbReference type="ARBA" id="ARBA00023002"/>
    </source>
</evidence>
<dbReference type="InterPro" id="IPR034660">
    <property type="entry name" value="DinB/YfiT-like"/>
</dbReference>
<dbReference type="PANTHER" id="PTHR23150">
    <property type="entry name" value="SULFATASE MODIFYING FACTOR 1, 2"/>
    <property type="match status" value="1"/>
</dbReference>
<feature type="binding site" evidence="4">
    <location>
        <position position="147"/>
    </location>
    <ligand>
        <name>Fe cation</name>
        <dbReference type="ChEBI" id="CHEBI:24875"/>
    </ligand>
</feature>
<dbReference type="InterPro" id="IPR024775">
    <property type="entry name" value="DinB-like"/>
</dbReference>